<evidence type="ECO:0000256" key="1">
    <source>
        <dbReference type="SAM" id="Phobius"/>
    </source>
</evidence>
<keyword evidence="3" id="KW-1185">Reference proteome</keyword>
<comment type="caution">
    <text evidence="2">The sequence shown here is derived from an EMBL/GenBank/DDBJ whole genome shotgun (WGS) entry which is preliminary data.</text>
</comment>
<reference evidence="2 3" key="1">
    <citation type="submission" date="2019-01" db="EMBL/GenBank/DDBJ databases">
        <title>Nocardioides guangzhouensis sp. nov., an actinobacterium isolated from soil.</title>
        <authorList>
            <person name="Fu Y."/>
            <person name="Cai Y."/>
            <person name="Lin Z."/>
            <person name="Chen P."/>
        </authorList>
    </citation>
    <scope>NUCLEOTIDE SEQUENCE [LARGE SCALE GENOMIC DNA]</scope>
    <source>
        <strain evidence="2 3">NBRC 105384</strain>
    </source>
</reference>
<keyword evidence="1" id="KW-0472">Membrane</keyword>
<gene>
    <name evidence="2" type="ORF">ETU37_17475</name>
</gene>
<dbReference type="Proteomes" id="UP000291189">
    <property type="component" value="Unassembled WGS sequence"/>
</dbReference>
<name>A0A4Q5IVW1_9ACTN</name>
<evidence type="ECO:0000313" key="2">
    <source>
        <dbReference type="EMBL" id="RYU10197.1"/>
    </source>
</evidence>
<protein>
    <submittedName>
        <fullName evidence="2">Uncharacterized protein</fullName>
    </submittedName>
</protein>
<dbReference type="AlphaFoldDB" id="A0A4Q5IVW1"/>
<proteinExistence type="predicted"/>
<sequence length="71" mass="7323">MSDTTGRYLSPGVYVEEVSSGSRPIEGVGTAVAAFVGLAEAGPVVLVLRTVALAGLAVLVVTVLRRRRSSH</sequence>
<accession>A0A4Q5IVW1</accession>
<feature type="transmembrane region" description="Helical" evidence="1">
    <location>
        <begin position="44"/>
        <end position="64"/>
    </location>
</feature>
<dbReference type="OrthoDB" id="9767864at2"/>
<organism evidence="2 3">
    <name type="scientific">Nocardioides iriomotensis</name>
    <dbReference type="NCBI Taxonomy" id="715784"/>
    <lineage>
        <taxon>Bacteria</taxon>
        <taxon>Bacillati</taxon>
        <taxon>Actinomycetota</taxon>
        <taxon>Actinomycetes</taxon>
        <taxon>Propionibacteriales</taxon>
        <taxon>Nocardioidaceae</taxon>
        <taxon>Nocardioides</taxon>
    </lineage>
</organism>
<evidence type="ECO:0000313" key="3">
    <source>
        <dbReference type="Proteomes" id="UP000291189"/>
    </source>
</evidence>
<dbReference type="RefSeq" id="WP_129988635.1">
    <property type="nucleotide sequence ID" value="NZ_SDPU01000032.1"/>
</dbReference>
<keyword evidence="1" id="KW-0812">Transmembrane</keyword>
<dbReference type="EMBL" id="SDPU01000032">
    <property type="protein sequence ID" value="RYU10197.1"/>
    <property type="molecule type" value="Genomic_DNA"/>
</dbReference>
<keyword evidence="1" id="KW-1133">Transmembrane helix</keyword>